<evidence type="ECO:0000313" key="11">
    <source>
        <dbReference type="Proteomes" id="UP000291117"/>
    </source>
</evidence>
<feature type="region of interest" description="Disordered" evidence="8">
    <location>
        <begin position="533"/>
        <end position="555"/>
    </location>
</feature>
<feature type="region of interest" description="Disordered" evidence="8">
    <location>
        <begin position="415"/>
        <end position="438"/>
    </location>
</feature>
<dbReference type="RefSeq" id="WP_131608521.1">
    <property type="nucleotide sequence ID" value="NZ_SJSM01000004.1"/>
</dbReference>
<evidence type="ECO:0000256" key="3">
    <source>
        <dbReference type="ARBA" id="ARBA00022452"/>
    </source>
</evidence>
<dbReference type="Pfam" id="PF13715">
    <property type="entry name" value="CarbopepD_reg_2"/>
    <property type="match status" value="1"/>
</dbReference>
<keyword evidence="3 7" id="KW-1134">Transmembrane beta strand</keyword>
<feature type="compositionally biased region" description="Acidic residues" evidence="8">
    <location>
        <begin position="545"/>
        <end position="554"/>
    </location>
</feature>
<comment type="subcellular location">
    <subcellularLocation>
        <location evidence="1 7">Cell outer membrane</location>
        <topology evidence="1 7">Multi-pass membrane protein</topology>
    </subcellularLocation>
</comment>
<dbReference type="Gene3D" id="2.170.130.10">
    <property type="entry name" value="TonB-dependent receptor, plug domain"/>
    <property type="match status" value="1"/>
</dbReference>
<evidence type="ECO:0000256" key="6">
    <source>
        <dbReference type="ARBA" id="ARBA00023237"/>
    </source>
</evidence>
<feature type="domain" description="TonB-dependent receptor plug" evidence="9">
    <location>
        <begin position="261"/>
        <end position="345"/>
    </location>
</feature>
<dbReference type="Pfam" id="PF07715">
    <property type="entry name" value="Plug"/>
    <property type="match status" value="1"/>
</dbReference>
<dbReference type="InterPro" id="IPR037066">
    <property type="entry name" value="Plug_dom_sf"/>
</dbReference>
<keyword evidence="11" id="KW-1185">Reference proteome</keyword>
<keyword evidence="2 7" id="KW-0813">Transport</keyword>
<keyword evidence="6 7" id="KW-0998">Cell outer membrane</keyword>
<dbReference type="AlphaFoldDB" id="A0A4R0NA54"/>
<dbReference type="InterPro" id="IPR012910">
    <property type="entry name" value="Plug_dom"/>
</dbReference>
<protein>
    <submittedName>
        <fullName evidence="10">TonB-dependent receptor</fullName>
    </submittedName>
</protein>
<keyword evidence="5 7" id="KW-0472">Membrane</keyword>
<dbReference type="OrthoDB" id="9803050at2"/>
<organism evidence="10 11">
    <name type="scientific">Pedobacter hiemivivus</name>
    <dbReference type="NCBI Taxonomy" id="2530454"/>
    <lineage>
        <taxon>Bacteria</taxon>
        <taxon>Pseudomonadati</taxon>
        <taxon>Bacteroidota</taxon>
        <taxon>Sphingobacteriia</taxon>
        <taxon>Sphingobacteriales</taxon>
        <taxon>Sphingobacteriaceae</taxon>
        <taxon>Pedobacter</taxon>
    </lineage>
</organism>
<name>A0A4R0NA54_9SPHI</name>
<evidence type="ECO:0000256" key="1">
    <source>
        <dbReference type="ARBA" id="ARBA00004571"/>
    </source>
</evidence>
<dbReference type="EMBL" id="SJSM01000004">
    <property type="protein sequence ID" value="TCC97109.1"/>
    <property type="molecule type" value="Genomic_DNA"/>
</dbReference>
<evidence type="ECO:0000256" key="4">
    <source>
        <dbReference type="ARBA" id="ARBA00022692"/>
    </source>
</evidence>
<dbReference type="Proteomes" id="UP000291117">
    <property type="component" value="Unassembled WGS sequence"/>
</dbReference>
<dbReference type="Gene3D" id="2.60.40.1120">
    <property type="entry name" value="Carboxypeptidase-like, regulatory domain"/>
    <property type="match status" value="1"/>
</dbReference>
<accession>A0A4R0NA54</accession>
<keyword evidence="10" id="KW-0675">Receptor</keyword>
<dbReference type="Gene3D" id="2.40.170.20">
    <property type="entry name" value="TonB-dependent receptor, beta-barrel domain"/>
    <property type="match status" value="1"/>
</dbReference>
<dbReference type="InterPro" id="IPR008969">
    <property type="entry name" value="CarboxyPept-like_regulatory"/>
</dbReference>
<evidence type="ECO:0000313" key="10">
    <source>
        <dbReference type="EMBL" id="TCC97109.1"/>
    </source>
</evidence>
<proteinExistence type="inferred from homology"/>
<dbReference type="InterPro" id="IPR036942">
    <property type="entry name" value="Beta-barrel_TonB_sf"/>
</dbReference>
<evidence type="ECO:0000259" key="9">
    <source>
        <dbReference type="Pfam" id="PF07715"/>
    </source>
</evidence>
<comment type="caution">
    <text evidence="10">The sequence shown here is derived from an EMBL/GenBank/DDBJ whole genome shotgun (WGS) entry which is preliminary data.</text>
</comment>
<gene>
    <name evidence="10" type="ORF">EZ444_09645</name>
</gene>
<dbReference type="SUPFAM" id="SSF49464">
    <property type="entry name" value="Carboxypeptidase regulatory domain-like"/>
    <property type="match status" value="1"/>
</dbReference>
<dbReference type="GO" id="GO:0009279">
    <property type="term" value="C:cell outer membrane"/>
    <property type="evidence" value="ECO:0007669"/>
    <property type="project" value="UniProtKB-SubCell"/>
</dbReference>
<evidence type="ECO:0000256" key="7">
    <source>
        <dbReference type="PROSITE-ProRule" id="PRU01360"/>
    </source>
</evidence>
<dbReference type="SUPFAM" id="SSF56935">
    <property type="entry name" value="Porins"/>
    <property type="match status" value="1"/>
</dbReference>
<comment type="similarity">
    <text evidence="7">Belongs to the TonB-dependent receptor family.</text>
</comment>
<reference evidence="10 11" key="1">
    <citation type="submission" date="2019-02" db="EMBL/GenBank/DDBJ databases">
        <title>Pedobacter sp. RP-3-8 sp. nov., isolated from Arctic soil.</title>
        <authorList>
            <person name="Dahal R.H."/>
        </authorList>
    </citation>
    <scope>NUCLEOTIDE SEQUENCE [LARGE SCALE GENOMIC DNA]</scope>
    <source>
        <strain evidence="10 11">RP-3-8</strain>
    </source>
</reference>
<dbReference type="InterPro" id="IPR039426">
    <property type="entry name" value="TonB-dep_rcpt-like"/>
</dbReference>
<keyword evidence="4 7" id="KW-0812">Transmembrane</keyword>
<evidence type="ECO:0000256" key="5">
    <source>
        <dbReference type="ARBA" id="ARBA00023136"/>
    </source>
</evidence>
<evidence type="ECO:0000256" key="2">
    <source>
        <dbReference type="ARBA" id="ARBA00022448"/>
    </source>
</evidence>
<dbReference type="PROSITE" id="PS52016">
    <property type="entry name" value="TONB_DEPENDENT_REC_3"/>
    <property type="match status" value="1"/>
</dbReference>
<evidence type="ECO:0000256" key="8">
    <source>
        <dbReference type="SAM" id="MobiDB-lite"/>
    </source>
</evidence>
<sequence>MRKEIWLIVITILITYTAKAQRPLKTEATINGFYTTSMDKILDTIMAGSDIKIVFDRSILSKYDVVDRFNNENVKDVIFQLCKTNKLYYWVDADMTVYIIRVPEDVARLKKMRQSMAAPNTKSFQIQKSEEQMVQTTTEKRKNEPFNITGRIIDRASGESLPSAIVRVQHLGISSSTNADGYFTLIAVPSDTCKLDVNYVGYQRETYYLNKDNIKKELIIGLYPALKTLNEVVITDKRTEGLMSTDKRRVSVLQISPSKLEELPNIGEKDILRSFQLMPGISASNESSSGAYVRGGTPDQNLVLFDGFTVYQVDHLYGFFSAFNSNAVKDVTMYKGGFSAKYGGRLSSVTDIVGKEGNSKETNIAGDLSLLSANVFVEKPLNDKSTLLLAYRRSYQGPLYDKIFNKFNTSTATAGGSGAAGGAGPGRPPGGGGGGFGGNAASVSTPSSYFYDLNAKYTYAPDQKNRFSWSIYQGNDNLDNSRSLTLPSAINSGRDITMSDKTTYGNLGSSFKWSSKWSSKLYSNTLLSYSTYHSDRDNSSKVTVQDEDGNDEEISTGTFEKNKLKDFSLKSDWEYQMGAKVKVLFGGFASRQHVTYESSQSDTSKLIDQNTSAITSGAYGELESDLTDKIQVKGGLRSTLYDQTGKLYFEPRFSATYTLTDKLTLKASTGKFYQFTNRVLREDILSGSRDFWVLSNGTSIPVSSANHYIAGLSYETGQFLVDIEGYYKQLDNLSEYSQRLTGSRRPGQNVTLEEHFYNGSGYAKGLEFMLQKTRGKYTGWISYTLANATNNFDAYGGEFPASQDTRHEFKSVNLYHYGKWTFSATWIFATGKPYTAPLSSYTVDDYSGNSRTFLTISGKNALRMPDYHRLDASITYDLIKVDSRKTGSIGFSLFNIYNRSNVWYKQYNIVNNQVVTSNVNYLGLTPNITLSLKWK</sequence>